<dbReference type="CDD" id="cd05388">
    <property type="entry name" value="CobB_N"/>
    <property type="match status" value="1"/>
</dbReference>
<gene>
    <name evidence="7" type="primary">cobB</name>
    <name evidence="10" type="ORF">F5X71_25065</name>
</gene>
<keyword evidence="3 7" id="KW-0547">Nucleotide-binding</keyword>
<protein>
    <recommendedName>
        <fullName evidence="7">Hydrogenobyrinate a,c-diamide synthase</fullName>
        <ecNumber evidence="7">6.3.5.9</ecNumber>
    </recommendedName>
    <alternativeName>
        <fullName evidence="7">Hydrogenobyrinic acid a,c-diamide synthase</fullName>
    </alternativeName>
</protein>
<dbReference type="Gene3D" id="3.40.50.300">
    <property type="entry name" value="P-loop containing nucleotide triphosphate hydrolases"/>
    <property type="match status" value="1"/>
</dbReference>
<comment type="cofactor">
    <cofactor evidence="1 7">
        <name>Mg(2+)</name>
        <dbReference type="ChEBI" id="CHEBI:18420"/>
    </cofactor>
</comment>
<evidence type="ECO:0000256" key="4">
    <source>
        <dbReference type="ARBA" id="ARBA00022840"/>
    </source>
</evidence>
<reference evidence="10 11" key="1">
    <citation type="journal article" date="2019" name="ACS Chem. Biol.">
        <title>Identification and Mobilization of a Cryptic Antibiotic Biosynthesis Gene Locus from a Human-Pathogenic Nocardia Isolate.</title>
        <authorList>
            <person name="Herisse M."/>
            <person name="Ishida K."/>
            <person name="Porter J.L."/>
            <person name="Howden B."/>
            <person name="Hertweck C."/>
            <person name="Stinear T.P."/>
            <person name="Pidot S.J."/>
        </authorList>
    </citation>
    <scope>NUCLEOTIDE SEQUENCE [LARGE SCALE GENOMIC DNA]</scope>
    <source>
        <strain evidence="10 11">AUSMDU00024985</strain>
    </source>
</reference>
<dbReference type="InterPro" id="IPR011698">
    <property type="entry name" value="GATase_3"/>
</dbReference>
<evidence type="ECO:0000256" key="7">
    <source>
        <dbReference type="HAMAP-Rule" id="MF_00027"/>
    </source>
</evidence>
<dbReference type="GO" id="GO:0009236">
    <property type="term" value="P:cobalamin biosynthetic process"/>
    <property type="evidence" value="ECO:0007669"/>
    <property type="project" value="UniProtKB-UniRule"/>
</dbReference>
<dbReference type="PROSITE" id="PS51274">
    <property type="entry name" value="GATASE_COBBQ"/>
    <property type="match status" value="1"/>
</dbReference>
<dbReference type="SUPFAM" id="SSF52540">
    <property type="entry name" value="P-loop containing nucleoside triphosphate hydrolases"/>
    <property type="match status" value="1"/>
</dbReference>
<evidence type="ECO:0000256" key="3">
    <source>
        <dbReference type="ARBA" id="ARBA00022741"/>
    </source>
</evidence>
<keyword evidence="7" id="KW-0169">Cobalamin biosynthesis</keyword>
<comment type="catalytic activity">
    <reaction evidence="7">
        <text>hydrogenobyrinate + 2 L-glutamine + 2 ATP + 2 H2O = hydrogenobyrinate a,c-diamide + 2 L-glutamate + 2 ADP + 2 phosphate + 2 H(+)</text>
        <dbReference type="Rhea" id="RHEA:12544"/>
        <dbReference type="ChEBI" id="CHEBI:15377"/>
        <dbReference type="ChEBI" id="CHEBI:15378"/>
        <dbReference type="ChEBI" id="CHEBI:29985"/>
        <dbReference type="ChEBI" id="CHEBI:30616"/>
        <dbReference type="ChEBI" id="CHEBI:43474"/>
        <dbReference type="ChEBI" id="CHEBI:58359"/>
        <dbReference type="ChEBI" id="CHEBI:77873"/>
        <dbReference type="ChEBI" id="CHEBI:77874"/>
        <dbReference type="ChEBI" id="CHEBI:456216"/>
        <dbReference type="EC" id="6.3.5.9"/>
    </reaction>
</comment>
<dbReference type="PANTHER" id="PTHR43873">
    <property type="entry name" value="COBYRINATE A,C-DIAMIDE SYNTHASE"/>
    <property type="match status" value="1"/>
</dbReference>
<keyword evidence="4 7" id="KW-0067">ATP-binding</keyword>
<dbReference type="Proteomes" id="UP000501705">
    <property type="component" value="Chromosome"/>
</dbReference>
<evidence type="ECO:0000313" key="11">
    <source>
        <dbReference type="Proteomes" id="UP000501705"/>
    </source>
</evidence>
<keyword evidence="5 7" id="KW-0460">Magnesium</keyword>
<keyword evidence="2 7" id="KW-0436">Ligase</keyword>
<organism evidence="10 11">
    <name type="scientific">Nocardia brasiliensis</name>
    <dbReference type="NCBI Taxonomy" id="37326"/>
    <lineage>
        <taxon>Bacteria</taxon>
        <taxon>Bacillati</taxon>
        <taxon>Actinomycetota</taxon>
        <taxon>Actinomycetes</taxon>
        <taxon>Mycobacteriales</taxon>
        <taxon>Nocardiaceae</taxon>
        <taxon>Nocardia</taxon>
    </lineage>
</organism>
<dbReference type="EC" id="6.3.5.9" evidence="7"/>
<dbReference type="EMBL" id="CP046171">
    <property type="protein sequence ID" value="QIS05151.1"/>
    <property type="molecule type" value="Genomic_DNA"/>
</dbReference>
<comment type="similarity">
    <text evidence="7">Belongs to the CobB/CbiA family.</text>
</comment>
<evidence type="ECO:0000256" key="2">
    <source>
        <dbReference type="ARBA" id="ARBA00022598"/>
    </source>
</evidence>
<feature type="active site" description="Nucleophile" evidence="7">
    <location>
        <position position="465"/>
    </location>
</feature>
<accession>A0A6G9XW00</accession>
<dbReference type="SUPFAM" id="SSF52317">
    <property type="entry name" value="Class I glutamine amidotransferase-like"/>
    <property type="match status" value="1"/>
</dbReference>
<dbReference type="InterPro" id="IPR029062">
    <property type="entry name" value="Class_I_gatase-like"/>
</dbReference>
<sequence>MGGVPAVVVAAPASGSGKTTVATGLIGALGRAGHKVAPFKVGPDYIDPGYHGLAAGRPGRNLDPVLVGAERVVPLYQHGARGCDLAVVEGVMGLFDGRIDEHHAGPVAEGSTAQVAGLLGAPVILVVDARGHSQSLAALLHGFATFDSGIRLGGVILNRVGSERHDQVLRAACDRVGLPVLGSLPRMTELEVPSRHLGLIPAVEHGSAATAAVSAMTDLVAAHLDLPAIAALARSTVTGAAWAPEVVVAQVRAGGSAVGGRGAGGASEVVVARAGAGGSAVGGGRADGASEVVVAQVRAGGSAVGGRGADGASEVVVARAGAGDSEVGGRGADGASEVVVARARAGGSAVGGGRADGASEAVVAQAGAGGSAVGGRGADGAPVIAMAGGPAFTFGYAEHRELLRAAGAQVRVFDPLRDELPEGTAGLVLPGGFPEEHAAELAANTGLLAAVGALAAQGMPVHAECAGLLYLTRSLDGHPMAGVLDADAEFGPRLTLGYRDAVALADSTLWRAGERVRGHEFHRTRLHVPGTAAPAWGWRGSDGTRATEGALVHRVHASYLHTHPAGNPEATTRFVTAAAEYASSRVGR</sequence>
<dbReference type="AlphaFoldDB" id="A0A6G9XW00"/>
<feature type="domain" description="CobB/CobQ-like glutamine amidotransferase" evidence="9">
    <location>
        <begin position="384"/>
        <end position="563"/>
    </location>
</feature>
<evidence type="ECO:0000259" key="8">
    <source>
        <dbReference type="Pfam" id="PF01656"/>
    </source>
</evidence>
<evidence type="ECO:0000256" key="1">
    <source>
        <dbReference type="ARBA" id="ARBA00001946"/>
    </source>
</evidence>
<dbReference type="PANTHER" id="PTHR43873:SF1">
    <property type="entry name" value="COBYRINATE A,C-DIAMIDE SYNTHASE"/>
    <property type="match status" value="1"/>
</dbReference>
<dbReference type="Gene3D" id="3.40.50.880">
    <property type="match status" value="1"/>
</dbReference>
<dbReference type="GO" id="GO:0043802">
    <property type="term" value="F:hydrogenobyrinic acid a,c-diamide synthase (glutamine-hydrolysing) activity"/>
    <property type="evidence" value="ECO:0007669"/>
    <property type="project" value="UniProtKB-UniRule"/>
</dbReference>
<proteinExistence type="inferred from homology"/>
<dbReference type="RefSeq" id="WP_167464243.1">
    <property type="nucleotide sequence ID" value="NZ_CP046171.1"/>
</dbReference>
<dbReference type="Pfam" id="PF01656">
    <property type="entry name" value="CbiA"/>
    <property type="match status" value="1"/>
</dbReference>
<comment type="miscellaneous">
    <text evidence="7">The a and c carboxylates of hydrogenobyrinate are activated for nucleophilic attack via formation of a phosphorylated intermediate by ATP. CobB catalyzes first the amidation of the c-carboxylate, and then that of the a-carboxylate.</text>
</comment>
<feature type="domain" description="CobQ/CobB/MinD/ParA nucleotide binding" evidence="8">
    <location>
        <begin position="7"/>
        <end position="197"/>
    </location>
</feature>
<keyword evidence="6 7" id="KW-0315">Glutamine amidotransferase</keyword>
<name>A0A6G9XW00_NOCBR</name>
<dbReference type="CDD" id="cd03130">
    <property type="entry name" value="GATase1_CobB"/>
    <property type="match status" value="1"/>
</dbReference>
<dbReference type="InterPro" id="IPR027417">
    <property type="entry name" value="P-loop_NTPase"/>
</dbReference>
<comment type="pathway">
    <text evidence="7">Cofactor biosynthesis; adenosylcobalamin biosynthesis; cob(II)yrinate a,c-diamide from precorrin-2 (aerobic route): step 9/10.</text>
</comment>
<feature type="site" description="Increases nucleophilicity of active site Cys" evidence="7">
    <location>
        <position position="561"/>
    </location>
</feature>
<comment type="domain">
    <text evidence="7">Comprises of two domains. The C-terminal domain contains the binding site for glutamine and catalyzes the hydrolysis of this substrate to glutamate and ammonia. The N-terminal domain is anticipated to bind ATP and hydrogenobyrinate and catalyzes the ultimate synthesis of the diamide product. The ammonia produced via the glutaminase domain is probably translocated to the adjacent domain via a molecular tunnel, where it reacts with an activated intermediate.</text>
</comment>
<evidence type="ECO:0000256" key="6">
    <source>
        <dbReference type="ARBA" id="ARBA00022962"/>
    </source>
</evidence>
<evidence type="ECO:0000313" key="10">
    <source>
        <dbReference type="EMBL" id="QIS05151.1"/>
    </source>
</evidence>
<dbReference type="Pfam" id="PF07685">
    <property type="entry name" value="GATase_3"/>
    <property type="match status" value="1"/>
</dbReference>
<dbReference type="GO" id="GO:0042242">
    <property type="term" value="F:cobyrinic acid a,c-diamide synthase activity"/>
    <property type="evidence" value="ECO:0007669"/>
    <property type="project" value="InterPro"/>
</dbReference>
<comment type="function">
    <text evidence="7">Catalyzes the ATP-dependent amidation of the two carboxylate groups at positions a and c of hydrogenobyrinate, using either L-glutamine or ammonia as the nitrogen source.</text>
</comment>
<dbReference type="HAMAP" id="MF_00027">
    <property type="entry name" value="CobB_CbiA"/>
    <property type="match status" value="1"/>
</dbReference>
<evidence type="ECO:0000256" key="5">
    <source>
        <dbReference type="ARBA" id="ARBA00022842"/>
    </source>
</evidence>
<dbReference type="InterPro" id="IPR004484">
    <property type="entry name" value="CbiA/CobB_synth"/>
</dbReference>
<evidence type="ECO:0000259" key="9">
    <source>
        <dbReference type="Pfam" id="PF07685"/>
    </source>
</evidence>
<dbReference type="GO" id="GO:0005524">
    <property type="term" value="F:ATP binding"/>
    <property type="evidence" value="ECO:0007669"/>
    <property type="project" value="UniProtKB-UniRule"/>
</dbReference>
<dbReference type="UniPathway" id="UPA00148">
    <property type="reaction ID" value="UER00220"/>
</dbReference>
<dbReference type="InterPro" id="IPR002586">
    <property type="entry name" value="CobQ/CobB/MinD/ParA_Nub-bd_dom"/>
</dbReference>
<dbReference type="NCBIfam" id="NF002204">
    <property type="entry name" value="PRK01077.1"/>
    <property type="match status" value="1"/>
</dbReference>